<dbReference type="STRING" id="999627.SAMN05216236_102264"/>
<keyword evidence="1" id="KW-0732">Signal</keyword>
<gene>
    <name evidence="2" type="ORF">SAMN05216236_102264</name>
</gene>
<dbReference type="Proteomes" id="UP000182466">
    <property type="component" value="Unassembled WGS sequence"/>
</dbReference>
<dbReference type="OrthoDB" id="8404604at2"/>
<accession>A0A1I6YKK4</accession>
<dbReference type="EMBL" id="FPAW01000002">
    <property type="protein sequence ID" value="SFT50897.1"/>
    <property type="molecule type" value="Genomic_DNA"/>
</dbReference>
<proteinExistence type="predicted"/>
<evidence type="ECO:0008006" key="4">
    <source>
        <dbReference type="Google" id="ProtNLM"/>
    </source>
</evidence>
<reference evidence="2 3" key="1">
    <citation type="submission" date="2016-10" db="EMBL/GenBank/DDBJ databases">
        <authorList>
            <person name="de Groot N.N."/>
        </authorList>
    </citation>
    <scope>NUCLEOTIDE SEQUENCE [LARGE SCALE GENOMIC DNA]</scope>
    <source>
        <strain evidence="2 3">CGMCC 1.10959</strain>
    </source>
</reference>
<evidence type="ECO:0000313" key="3">
    <source>
        <dbReference type="Proteomes" id="UP000182466"/>
    </source>
</evidence>
<organism evidence="2 3">
    <name type="scientific">Sedimentitalea nanhaiensis</name>
    <dbReference type="NCBI Taxonomy" id="999627"/>
    <lineage>
        <taxon>Bacteria</taxon>
        <taxon>Pseudomonadati</taxon>
        <taxon>Pseudomonadota</taxon>
        <taxon>Alphaproteobacteria</taxon>
        <taxon>Rhodobacterales</taxon>
        <taxon>Paracoccaceae</taxon>
        <taxon>Sedimentitalea</taxon>
    </lineage>
</organism>
<feature type="signal peptide" evidence="1">
    <location>
        <begin position="1"/>
        <end position="20"/>
    </location>
</feature>
<evidence type="ECO:0000256" key="1">
    <source>
        <dbReference type="SAM" id="SignalP"/>
    </source>
</evidence>
<dbReference type="Gene3D" id="3.40.190.10">
    <property type="entry name" value="Periplasmic binding protein-like II"/>
    <property type="match status" value="1"/>
</dbReference>
<protein>
    <recommendedName>
        <fullName evidence="4">Extracellular solute-binding protein, family 3</fullName>
    </recommendedName>
</protein>
<sequence length="348" mass="38383">MHKVCLFALAIVLAATASIAQTDDRLRIGVRSDARPFSYRSAHNVDVLTAATPGPLAKRKYTGFMVKICDAVLTNMLINPVDKSDPFTEQDIVIVDVDALVAQNPEGSRFDYFGTLPPNGPARLTGDKFDILCDPATITNERRSGLILSPPLFLSGISFIDRPDVTKPPQPARNECPSHPIFGLVGNTTAAQSGIRAILAADELPRYRSLLIDFLNERPSTCAKGPQNYSAVKVYAGHTQAAKAFCQDDPEFYYYLGDQEIISANARMNPGCEFENAGRTFTTDRYAIFGKLNYDTPNRALHVARFFEILSQKVPFSPSILDTAFSDTFIADKSRALELFFWSIRGPQ</sequence>
<feature type="chain" id="PRO_5010275088" description="Extracellular solute-binding protein, family 3" evidence="1">
    <location>
        <begin position="21"/>
        <end position="348"/>
    </location>
</feature>
<evidence type="ECO:0000313" key="2">
    <source>
        <dbReference type="EMBL" id="SFT50897.1"/>
    </source>
</evidence>
<name>A0A1I6YKK4_9RHOB</name>
<dbReference type="RefSeq" id="WP_051372214.1">
    <property type="nucleotide sequence ID" value="NZ_FPAW01000002.1"/>
</dbReference>
<dbReference type="AlphaFoldDB" id="A0A1I6YKK4"/>
<dbReference type="SUPFAM" id="SSF53850">
    <property type="entry name" value="Periplasmic binding protein-like II"/>
    <property type="match status" value="1"/>
</dbReference>
<keyword evidence="3" id="KW-1185">Reference proteome</keyword>